<organism evidence="1 2">
    <name type="scientific">Blattamonas nauphoetae</name>
    <dbReference type="NCBI Taxonomy" id="2049346"/>
    <lineage>
        <taxon>Eukaryota</taxon>
        <taxon>Metamonada</taxon>
        <taxon>Preaxostyla</taxon>
        <taxon>Oxymonadida</taxon>
        <taxon>Blattamonas</taxon>
    </lineage>
</organism>
<sequence length="534" mass="60599">MVPDFLWKSLSKISLADDALALSVLNMLYNSAITGDDYCAFEVGCDVTAHLLRYLFTCQPSTVVRNEKSCCGKLELAESRKQTIETCLLLLTALIKESFPEALKEEVVAACVPYFVSSDREIQLLALKYARHFVSKSKMETFLQFSLPNNQMDASDQTRIPVLSYLVDLLREKQVDYEQNVRAFHVLRRVCADIRDQLKQQEGWPQSEPTCLRTVESDVMAIFRNCLKTIGSVLVIFGEIAYLSEELEQIVIDSGFYPSLGRLLDWSIIVTSDGTPPPTMSAGDDYEYFRTAVETDSELEEPFDVLEPIKTAFRQHSWRRPLAYRDSLRKFVLHDTVDHTLFMPDVLALINAQYSLMKNVLFIVGNAFGGTPAHAEIALFSLFPGFPATEATRKVIVTLQTFFSRLPLKLMKDLMRCVYVLADLPPEHQLVLVESELLQFVWGRRRDLKSGTASFLVDSFILLLQPNDESSPAVARALLERIGNESFASDLDQMCNHRLPDIRECYERLRTFLETISKDCLFTVPSLPVNRSST</sequence>
<dbReference type="EMBL" id="JARBJD010000542">
    <property type="protein sequence ID" value="KAK2941156.1"/>
    <property type="molecule type" value="Genomic_DNA"/>
</dbReference>
<keyword evidence="2" id="KW-1185">Reference proteome</keyword>
<reference evidence="1 2" key="1">
    <citation type="journal article" date="2022" name="bioRxiv">
        <title>Genomics of Preaxostyla Flagellates Illuminates Evolutionary Transitions and the Path Towards Mitochondrial Loss.</title>
        <authorList>
            <person name="Novak L.V.F."/>
            <person name="Treitli S.C."/>
            <person name="Pyrih J."/>
            <person name="Halakuc P."/>
            <person name="Pipaliya S.V."/>
            <person name="Vacek V."/>
            <person name="Brzon O."/>
            <person name="Soukal P."/>
            <person name="Eme L."/>
            <person name="Dacks J.B."/>
            <person name="Karnkowska A."/>
            <person name="Elias M."/>
            <person name="Hampl V."/>
        </authorList>
    </citation>
    <scope>NUCLEOTIDE SEQUENCE [LARGE SCALE GENOMIC DNA]</scope>
    <source>
        <strain evidence="1">NAU3</strain>
        <tissue evidence="1">Gut</tissue>
    </source>
</reference>
<dbReference type="SUPFAM" id="SSF48371">
    <property type="entry name" value="ARM repeat"/>
    <property type="match status" value="1"/>
</dbReference>
<dbReference type="Gene3D" id="1.25.10.10">
    <property type="entry name" value="Leucine-rich Repeat Variant"/>
    <property type="match status" value="1"/>
</dbReference>
<gene>
    <name evidence="1" type="ORF">BLNAU_23921</name>
</gene>
<name>A0ABQ9WRR3_9EUKA</name>
<dbReference type="InterPro" id="IPR011989">
    <property type="entry name" value="ARM-like"/>
</dbReference>
<proteinExistence type="predicted"/>
<protein>
    <submittedName>
        <fullName evidence="1">Uncharacterized protein</fullName>
    </submittedName>
</protein>
<evidence type="ECO:0000313" key="1">
    <source>
        <dbReference type="EMBL" id="KAK2941156.1"/>
    </source>
</evidence>
<accession>A0ABQ9WRR3</accession>
<dbReference type="Proteomes" id="UP001281761">
    <property type="component" value="Unassembled WGS sequence"/>
</dbReference>
<dbReference type="InterPro" id="IPR016024">
    <property type="entry name" value="ARM-type_fold"/>
</dbReference>
<comment type="caution">
    <text evidence="1">The sequence shown here is derived from an EMBL/GenBank/DDBJ whole genome shotgun (WGS) entry which is preliminary data.</text>
</comment>
<evidence type="ECO:0000313" key="2">
    <source>
        <dbReference type="Proteomes" id="UP001281761"/>
    </source>
</evidence>